<feature type="compositionally biased region" description="Polar residues" evidence="1">
    <location>
        <begin position="70"/>
        <end position="82"/>
    </location>
</feature>
<reference evidence="3" key="1">
    <citation type="journal article" date="2019" name="Int. J. Syst. Evol. Microbiol.">
        <title>The Global Catalogue of Microorganisms (GCM) 10K type strain sequencing project: providing services to taxonomists for standard genome sequencing and annotation.</title>
        <authorList>
            <consortium name="The Broad Institute Genomics Platform"/>
            <consortium name="The Broad Institute Genome Sequencing Center for Infectious Disease"/>
            <person name="Wu L."/>
            <person name="Ma J."/>
        </authorList>
    </citation>
    <scope>NUCLEOTIDE SEQUENCE [LARGE SCALE GENOMIC DNA]</scope>
    <source>
        <strain evidence="3">JCM 17316</strain>
    </source>
</reference>
<evidence type="ECO:0000313" key="3">
    <source>
        <dbReference type="Proteomes" id="UP001500266"/>
    </source>
</evidence>
<organism evidence="2 3">
    <name type="scientific">Actinomadura keratinilytica</name>
    <dbReference type="NCBI Taxonomy" id="547461"/>
    <lineage>
        <taxon>Bacteria</taxon>
        <taxon>Bacillati</taxon>
        <taxon>Actinomycetota</taxon>
        <taxon>Actinomycetes</taxon>
        <taxon>Streptosporangiales</taxon>
        <taxon>Thermomonosporaceae</taxon>
        <taxon>Actinomadura</taxon>
    </lineage>
</organism>
<evidence type="ECO:0000256" key="1">
    <source>
        <dbReference type="SAM" id="MobiDB-lite"/>
    </source>
</evidence>
<dbReference type="NCBIfam" id="TIGR04186">
    <property type="entry name" value="GRASP_targ"/>
    <property type="match status" value="1"/>
</dbReference>
<comment type="caution">
    <text evidence="2">The sequence shown here is derived from an EMBL/GenBank/DDBJ whole genome shotgun (WGS) entry which is preliminary data.</text>
</comment>
<feature type="compositionally biased region" description="Pro residues" evidence="1">
    <location>
        <begin position="11"/>
        <end position="22"/>
    </location>
</feature>
<protein>
    <recommendedName>
        <fullName evidence="4">ATP-grasp-modified RiPP</fullName>
    </recommendedName>
</protein>
<sequence>MFKNVDRIPVAPAPDQQPPAAPVRPWALRRMAPYLRTIDVGIVATGIDPATQMGVGPDGEAITAKHRRSNVATEGKTATSTGDSDKPGLDEDHAQDTDQD</sequence>
<accession>A0ABP6UJT8</accession>
<dbReference type="RefSeq" id="WP_345025322.1">
    <property type="nucleotide sequence ID" value="NZ_BAABDO010000184.1"/>
</dbReference>
<dbReference type="InterPro" id="IPR026496">
    <property type="entry name" value="GRASP_targ"/>
</dbReference>
<gene>
    <name evidence="2" type="ORF">GCM10022416_61610</name>
</gene>
<keyword evidence="3" id="KW-1185">Reference proteome</keyword>
<feature type="region of interest" description="Disordered" evidence="1">
    <location>
        <begin position="49"/>
        <end position="100"/>
    </location>
</feature>
<evidence type="ECO:0008006" key="4">
    <source>
        <dbReference type="Google" id="ProtNLM"/>
    </source>
</evidence>
<dbReference type="Proteomes" id="UP001500266">
    <property type="component" value="Unassembled WGS sequence"/>
</dbReference>
<feature type="region of interest" description="Disordered" evidence="1">
    <location>
        <begin position="1"/>
        <end position="24"/>
    </location>
</feature>
<proteinExistence type="predicted"/>
<dbReference type="EMBL" id="BAABDO010000184">
    <property type="protein sequence ID" value="GAA3508006.1"/>
    <property type="molecule type" value="Genomic_DNA"/>
</dbReference>
<feature type="compositionally biased region" description="Basic and acidic residues" evidence="1">
    <location>
        <begin position="83"/>
        <end position="100"/>
    </location>
</feature>
<evidence type="ECO:0000313" key="2">
    <source>
        <dbReference type="EMBL" id="GAA3508006.1"/>
    </source>
</evidence>
<name>A0ABP6UJT8_9ACTN</name>